<organism evidence="2 3">
    <name type="scientific">Pseudonocardia yuanmonensis</name>
    <dbReference type="NCBI Taxonomy" id="1095914"/>
    <lineage>
        <taxon>Bacteria</taxon>
        <taxon>Bacillati</taxon>
        <taxon>Actinomycetota</taxon>
        <taxon>Actinomycetes</taxon>
        <taxon>Pseudonocardiales</taxon>
        <taxon>Pseudonocardiaceae</taxon>
        <taxon>Pseudonocardia</taxon>
    </lineage>
</organism>
<name>A0ABP8XRG7_9PSEU</name>
<dbReference type="InterPro" id="IPR017853">
    <property type="entry name" value="GH"/>
</dbReference>
<dbReference type="RefSeq" id="WP_345384658.1">
    <property type="nucleotide sequence ID" value="NZ_BAABIC010000037.1"/>
</dbReference>
<reference evidence="3" key="1">
    <citation type="journal article" date="2019" name="Int. J. Syst. Evol. Microbiol.">
        <title>The Global Catalogue of Microorganisms (GCM) 10K type strain sequencing project: providing services to taxonomists for standard genome sequencing and annotation.</title>
        <authorList>
            <consortium name="The Broad Institute Genomics Platform"/>
            <consortium name="The Broad Institute Genome Sequencing Center for Infectious Disease"/>
            <person name="Wu L."/>
            <person name="Ma J."/>
        </authorList>
    </citation>
    <scope>NUCLEOTIDE SEQUENCE [LARGE SCALE GENOMIC DNA]</scope>
    <source>
        <strain evidence="3">JCM 18055</strain>
    </source>
</reference>
<gene>
    <name evidence="2" type="ORF">GCM10023215_65070</name>
</gene>
<accession>A0ABP8XRG7</accession>
<dbReference type="PANTHER" id="PTHR35273:SF2">
    <property type="entry name" value="ALPHA-GALACTOSIDASE"/>
    <property type="match status" value="1"/>
</dbReference>
<feature type="domain" description="Glycoside-hydrolase family GH114 TIM-barrel" evidence="1">
    <location>
        <begin position="53"/>
        <end position="270"/>
    </location>
</feature>
<evidence type="ECO:0000259" key="1">
    <source>
        <dbReference type="Pfam" id="PF03537"/>
    </source>
</evidence>
<keyword evidence="3" id="KW-1185">Reference proteome</keyword>
<protein>
    <submittedName>
        <fullName evidence="2">Endo alpha-1,4 polygalactosaminidase</fullName>
    </submittedName>
</protein>
<dbReference type="EMBL" id="BAABIC010000037">
    <property type="protein sequence ID" value="GAA4713177.1"/>
    <property type="molecule type" value="Genomic_DNA"/>
</dbReference>
<sequence length="277" mass="30128">MNAPGPGREGAALVRGLRRLAGVAVSIAVSAACSIGSEPPEATPESGAGGDTRWQYQLQGRVDTSVPAKTFVVDLFDTPESVVEELKASGRTVICYVNVGASEDWRADSAALPAEVRGNELADWPGEFWYDVRRTDLLEPFLANRFDLCREKGFDGVEADNVDGWTNDSGFDLTPGDQLTYNRLVARLAHERSLTIGLKNDLDQVAELEPDFDFAVNEQCAQYDECAKLEPFVRAGKPVLHVEYGLGTSAFCAETTALGFESIRKPRNLTAPREPCP</sequence>
<proteinExistence type="predicted"/>
<evidence type="ECO:0000313" key="2">
    <source>
        <dbReference type="EMBL" id="GAA4713177.1"/>
    </source>
</evidence>
<dbReference type="PANTHER" id="PTHR35273">
    <property type="entry name" value="ALPHA-1,4 POLYGALACTOSAMINIDASE, PUTATIVE (AFU_ORTHOLOGUE AFUA_3G07890)-RELATED"/>
    <property type="match status" value="1"/>
</dbReference>
<dbReference type="Pfam" id="PF03537">
    <property type="entry name" value="Glyco_hydro_114"/>
    <property type="match status" value="1"/>
</dbReference>
<evidence type="ECO:0000313" key="3">
    <source>
        <dbReference type="Proteomes" id="UP001500325"/>
    </source>
</evidence>
<dbReference type="SUPFAM" id="SSF51445">
    <property type="entry name" value="(Trans)glycosidases"/>
    <property type="match status" value="1"/>
</dbReference>
<dbReference type="Proteomes" id="UP001500325">
    <property type="component" value="Unassembled WGS sequence"/>
</dbReference>
<dbReference type="Gene3D" id="3.20.20.70">
    <property type="entry name" value="Aldolase class I"/>
    <property type="match status" value="1"/>
</dbReference>
<comment type="caution">
    <text evidence="2">The sequence shown here is derived from an EMBL/GenBank/DDBJ whole genome shotgun (WGS) entry which is preliminary data.</text>
</comment>
<dbReference type="InterPro" id="IPR004352">
    <property type="entry name" value="GH114_TIM-barrel"/>
</dbReference>
<dbReference type="InterPro" id="IPR013785">
    <property type="entry name" value="Aldolase_TIM"/>
</dbReference>